<dbReference type="Gene3D" id="3.30.200.20">
    <property type="entry name" value="Phosphorylase Kinase, domain 1"/>
    <property type="match status" value="1"/>
</dbReference>
<comment type="catalytic activity">
    <reaction evidence="12">
        <text>L-seryl-[protein] + ATP = O-phospho-L-seryl-[protein] + ADP + H(+)</text>
        <dbReference type="Rhea" id="RHEA:17989"/>
        <dbReference type="Rhea" id="RHEA-COMP:9863"/>
        <dbReference type="Rhea" id="RHEA-COMP:11604"/>
        <dbReference type="ChEBI" id="CHEBI:15378"/>
        <dbReference type="ChEBI" id="CHEBI:29999"/>
        <dbReference type="ChEBI" id="CHEBI:30616"/>
        <dbReference type="ChEBI" id="CHEBI:83421"/>
        <dbReference type="ChEBI" id="CHEBI:456216"/>
        <dbReference type="EC" id="2.7.11.1"/>
    </reaction>
</comment>
<keyword evidence="6" id="KW-0808">Transferase</keyword>
<dbReference type="InterPro" id="IPR000719">
    <property type="entry name" value="Prot_kinase_dom"/>
</dbReference>
<keyword evidence="7 13" id="KW-0547">Nucleotide-binding</keyword>
<dbReference type="PROSITE" id="PS00108">
    <property type="entry name" value="PROTEIN_KINASE_ST"/>
    <property type="match status" value="1"/>
</dbReference>
<dbReference type="Proteomes" id="UP001237642">
    <property type="component" value="Unassembled WGS sequence"/>
</dbReference>
<dbReference type="Pfam" id="PF00069">
    <property type="entry name" value="Pkinase"/>
    <property type="match status" value="1"/>
</dbReference>
<keyword evidence="17" id="KW-1185">Reference proteome</keyword>
<evidence type="ECO:0000256" key="6">
    <source>
        <dbReference type="ARBA" id="ARBA00022679"/>
    </source>
</evidence>
<dbReference type="PANTHER" id="PTHR47989">
    <property type="entry name" value="OS01G0750732 PROTEIN"/>
    <property type="match status" value="1"/>
</dbReference>
<dbReference type="EC" id="2.7.11.1" evidence="2"/>
<comment type="catalytic activity">
    <reaction evidence="11">
        <text>L-threonyl-[protein] + ATP = O-phospho-L-threonyl-[protein] + ADP + H(+)</text>
        <dbReference type="Rhea" id="RHEA:46608"/>
        <dbReference type="Rhea" id="RHEA-COMP:11060"/>
        <dbReference type="Rhea" id="RHEA-COMP:11605"/>
        <dbReference type="ChEBI" id="CHEBI:15378"/>
        <dbReference type="ChEBI" id="CHEBI:30013"/>
        <dbReference type="ChEBI" id="CHEBI:30616"/>
        <dbReference type="ChEBI" id="CHEBI:61977"/>
        <dbReference type="ChEBI" id="CHEBI:456216"/>
        <dbReference type="EC" id="2.7.11.1"/>
    </reaction>
</comment>
<keyword evidence="9 13" id="KW-0067">ATP-binding</keyword>
<gene>
    <name evidence="16" type="ORF">POM88_029785</name>
</gene>
<evidence type="ECO:0000256" key="10">
    <source>
        <dbReference type="ARBA" id="ARBA00023136"/>
    </source>
</evidence>
<keyword evidence="14" id="KW-0812">Transmembrane</keyword>
<evidence type="ECO:0000256" key="12">
    <source>
        <dbReference type="ARBA" id="ARBA00048679"/>
    </source>
</evidence>
<evidence type="ECO:0000256" key="3">
    <source>
        <dbReference type="ARBA" id="ARBA00022475"/>
    </source>
</evidence>
<keyword evidence="10 14" id="KW-0472">Membrane</keyword>
<keyword evidence="5" id="KW-0597">Phosphoprotein</keyword>
<dbReference type="InterPro" id="IPR008271">
    <property type="entry name" value="Ser/Thr_kinase_AS"/>
</dbReference>
<feature type="transmembrane region" description="Helical" evidence="14">
    <location>
        <begin position="165"/>
        <end position="191"/>
    </location>
</feature>
<keyword evidence="3" id="KW-1003">Cell membrane</keyword>
<feature type="binding site" evidence="13">
    <location>
        <position position="303"/>
    </location>
    <ligand>
        <name>ATP</name>
        <dbReference type="ChEBI" id="CHEBI:30616"/>
    </ligand>
</feature>
<comment type="subcellular location">
    <subcellularLocation>
        <location evidence="1">Cell membrane</location>
    </subcellularLocation>
</comment>
<dbReference type="PROSITE" id="PS50011">
    <property type="entry name" value="PROTEIN_KINASE_DOM"/>
    <property type="match status" value="1"/>
</dbReference>
<proteinExistence type="predicted"/>
<keyword evidence="14" id="KW-1133">Transmembrane helix</keyword>
<dbReference type="GO" id="GO:0005886">
    <property type="term" value="C:plasma membrane"/>
    <property type="evidence" value="ECO:0007669"/>
    <property type="project" value="UniProtKB-SubCell"/>
</dbReference>
<dbReference type="SMART" id="SM00220">
    <property type="entry name" value="S_TKc"/>
    <property type="match status" value="1"/>
</dbReference>
<evidence type="ECO:0000256" key="4">
    <source>
        <dbReference type="ARBA" id="ARBA00022527"/>
    </source>
</evidence>
<dbReference type="Gene3D" id="1.10.510.10">
    <property type="entry name" value="Transferase(Phosphotransferase) domain 1"/>
    <property type="match status" value="1"/>
</dbReference>
<name>A0AAD8MI23_9APIA</name>
<dbReference type="GO" id="GO:0005524">
    <property type="term" value="F:ATP binding"/>
    <property type="evidence" value="ECO:0007669"/>
    <property type="project" value="UniProtKB-UniRule"/>
</dbReference>
<dbReference type="InterPro" id="IPR011009">
    <property type="entry name" value="Kinase-like_dom_sf"/>
</dbReference>
<keyword evidence="4" id="KW-0723">Serine/threonine-protein kinase</keyword>
<dbReference type="CDD" id="cd14066">
    <property type="entry name" value="STKc_IRAK"/>
    <property type="match status" value="1"/>
</dbReference>
<evidence type="ECO:0000256" key="1">
    <source>
        <dbReference type="ARBA" id="ARBA00004236"/>
    </source>
</evidence>
<evidence type="ECO:0000259" key="15">
    <source>
        <dbReference type="PROSITE" id="PS50011"/>
    </source>
</evidence>
<feature type="domain" description="Protein kinase" evidence="15">
    <location>
        <begin position="275"/>
        <end position="557"/>
    </location>
</feature>
<evidence type="ECO:0000256" key="5">
    <source>
        <dbReference type="ARBA" id="ARBA00022553"/>
    </source>
</evidence>
<evidence type="ECO:0000313" key="16">
    <source>
        <dbReference type="EMBL" id="KAK1373592.1"/>
    </source>
</evidence>
<evidence type="ECO:0000313" key="17">
    <source>
        <dbReference type="Proteomes" id="UP001237642"/>
    </source>
</evidence>
<evidence type="ECO:0000256" key="9">
    <source>
        <dbReference type="ARBA" id="ARBA00022840"/>
    </source>
</evidence>
<dbReference type="PROSITE" id="PS00107">
    <property type="entry name" value="PROTEIN_KINASE_ATP"/>
    <property type="match status" value="1"/>
</dbReference>
<dbReference type="AlphaFoldDB" id="A0AAD8MI23"/>
<dbReference type="InterPro" id="IPR017441">
    <property type="entry name" value="Protein_kinase_ATP_BS"/>
</dbReference>
<sequence length="678" mass="75878">MLLHDLEYWSNVCTSCIRAFLGHQISGVSILDLLSEEDRVLYDDLIDSKKARLCLWYQVIFIWIRHSLCDVLPDASSGNKWTCTCFSAYRGNQSVAHIADCASSCNCSSATKTSEGNKWVCLCAGDGLPKISTDDHDNFCFTSCNCKSGSTVEAESTEKRESSKFLVLVLLFSVIVTALVFVALCVCYVYQREKYPIAQHHSSLDKGTSYNSASNLISHNATLLPEFKVYISSPANPITGFLKKASIVSRIRRGTIYGTLVRFSYSELENATNKFSSSNLIGIGGSSHVYMGLLKDGSKVAIKRMKAEREMGVENNFMTEIELISRLHHCHVVHLLGFCSENHGNHIERLLIFEYMPKGNLRERLDEATAEFLDWGTRVSIALGSAKGLEYLHEAAAPKIMHRDIKSTNVLLDENWRPKISDLGMAKRLRNDEVPSSSSSPARMQGTFGYFAPEYAIAGRGSLKSDVFSFGVVLLELVSGRQPIQKSAGKEESLVIWATPRLLDSKRVILELPDPKLQGNYSVEEMHIMAYLAKECLLLDPESRPSMSEVVQILSTAASGKCRGRKFSFNHILRQSSSTRRNKPAIEMSTKQTEVAINTDQELRCFTSNQSPPQRSSLSNKNVKKQILHTPNVRNFNSQSEETLDIIEPQFESFSVPQFSDIPQLHVSYRQKQLLPTQ</sequence>
<dbReference type="GO" id="GO:0004674">
    <property type="term" value="F:protein serine/threonine kinase activity"/>
    <property type="evidence" value="ECO:0007669"/>
    <property type="project" value="UniProtKB-KW"/>
</dbReference>
<dbReference type="SUPFAM" id="SSF56112">
    <property type="entry name" value="Protein kinase-like (PK-like)"/>
    <property type="match status" value="1"/>
</dbReference>
<keyword evidence="8 16" id="KW-0418">Kinase</keyword>
<evidence type="ECO:0000256" key="13">
    <source>
        <dbReference type="PROSITE-ProRule" id="PRU10141"/>
    </source>
</evidence>
<keyword evidence="16" id="KW-0675">Receptor</keyword>
<comment type="caution">
    <text evidence="16">The sequence shown here is derived from an EMBL/GenBank/DDBJ whole genome shotgun (WGS) entry which is preliminary data.</text>
</comment>
<reference evidence="16" key="2">
    <citation type="submission" date="2023-05" db="EMBL/GenBank/DDBJ databases">
        <authorList>
            <person name="Schelkunov M.I."/>
        </authorList>
    </citation>
    <scope>NUCLEOTIDE SEQUENCE</scope>
    <source>
        <strain evidence="16">Hsosn_3</strain>
        <tissue evidence="16">Leaf</tissue>
    </source>
</reference>
<dbReference type="EMBL" id="JAUIZM010000007">
    <property type="protein sequence ID" value="KAK1373592.1"/>
    <property type="molecule type" value="Genomic_DNA"/>
</dbReference>
<organism evidence="16 17">
    <name type="scientific">Heracleum sosnowskyi</name>
    <dbReference type="NCBI Taxonomy" id="360622"/>
    <lineage>
        <taxon>Eukaryota</taxon>
        <taxon>Viridiplantae</taxon>
        <taxon>Streptophyta</taxon>
        <taxon>Embryophyta</taxon>
        <taxon>Tracheophyta</taxon>
        <taxon>Spermatophyta</taxon>
        <taxon>Magnoliopsida</taxon>
        <taxon>eudicotyledons</taxon>
        <taxon>Gunneridae</taxon>
        <taxon>Pentapetalae</taxon>
        <taxon>asterids</taxon>
        <taxon>campanulids</taxon>
        <taxon>Apiales</taxon>
        <taxon>Apiaceae</taxon>
        <taxon>Apioideae</taxon>
        <taxon>apioid superclade</taxon>
        <taxon>Tordylieae</taxon>
        <taxon>Tordyliinae</taxon>
        <taxon>Heracleum</taxon>
    </lineage>
</organism>
<dbReference type="FunFam" id="3.30.200.20:FF:000415">
    <property type="entry name" value="receptor-like serine/threonine-protein kinase NCRK"/>
    <property type="match status" value="1"/>
</dbReference>
<evidence type="ECO:0000256" key="8">
    <source>
        <dbReference type="ARBA" id="ARBA00022777"/>
    </source>
</evidence>
<evidence type="ECO:0000256" key="14">
    <source>
        <dbReference type="SAM" id="Phobius"/>
    </source>
</evidence>
<evidence type="ECO:0000256" key="2">
    <source>
        <dbReference type="ARBA" id="ARBA00012513"/>
    </source>
</evidence>
<dbReference type="FunFam" id="1.10.510.10:FF:000395">
    <property type="entry name" value="receptor-like serine/threonine-protein kinase NCRK"/>
    <property type="match status" value="1"/>
</dbReference>
<reference evidence="16" key="1">
    <citation type="submission" date="2023-02" db="EMBL/GenBank/DDBJ databases">
        <title>Genome of toxic invasive species Heracleum sosnowskyi carries increased number of genes despite the absence of recent whole-genome duplications.</title>
        <authorList>
            <person name="Schelkunov M."/>
            <person name="Shtratnikova V."/>
            <person name="Makarenko M."/>
            <person name="Klepikova A."/>
            <person name="Omelchenko D."/>
            <person name="Novikova G."/>
            <person name="Obukhova E."/>
            <person name="Bogdanov V."/>
            <person name="Penin A."/>
            <person name="Logacheva M."/>
        </authorList>
    </citation>
    <scope>NUCLEOTIDE SEQUENCE</scope>
    <source>
        <strain evidence="16">Hsosn_3</strain>
        <tissue evidence="16">Leaf</tissue>
    </source>
</reference>
<evidence type="ECO:0000256" key="7">
    <source>
        <dbReference type="ARBA" id="ARBA00022741"/>
    </source>
</evidence>
<protein>
    <recommendedName>
        <fullName evidence="2">non-specific serine/threonine protein kinase</fullName>
        <ecNumber evidence="2">2.7.11.1</ecNumber>
    </recommendedName>
</protein>
<accession>A0AAD8MI23</accession>
<dbReference type="PANTHER" id="PTHR47989:SF23">
    <property type="entry name" value="RECEPTOR-LIKE SERINE_THREONINE-PROTEIN KINASE NCRK ISOFORM X1"/>
    <property type="match status" value="1"/>
</dbReference>
<evidence type="ECO:0000256" key="11">
    <source>
        <dbReference type="ARBA" id="ARBA00047899"/>
    </source>
</evidence>